<keyword evidence="10" id="KW-1185">Reference proteome</keyword>
<dbReference type="GO" id="GO:0022857">
    <property type="term" value="F:transmembrane transporter activity"/>
    <property type="evidence" value="ECO:0007669"/>
    <property type="project" value="InterPro"/>
</dbReference>
<evidence type="ECO:0000256" key="6">
    <source>
        <dbReference type="RuleBase" id="RU363077"/>
    </source>
</evidence>
<feature type="transmembrane region" description="Helical" evidence="6">
    <location>
        <begin position="336"/>
        <end position="355"/>
    </location>
</feature>
<dbReference type="InterPro" id="IPR000620">
    <property type="entry name" value="EamA_dom"/>
</dbReference>
<dbReference type="Proteomes" id="UP000187406">
    <property type="component" value="Unassembled WGS sequence"/>
</dbReference>
<feature type="transmembrane region" description="Helical" evidence="6">
    <location>
        <begin position="213"/>
        <end position="233"/>
    </location>
</feature>
<proteinExistence type="inferred from homology"/>
<comment type="subcellular location">
    <subcellularLocation>
        <location evidence="1 6">Membrane</location>
        <topology evidence="1 6">Multi-pass membrane protein</topology>
    </subcellularLocation>
</comment>
<feature type="transmembrane region" description="Helical" evidence="6">
    <location>
        <begin position="34"/>
        <end position="53"/>
    </location>
</feature>
<keyword evidence="3 6" id="KW-0812">Transmembrane</keyword>
<evidence type="ECO:0000256" key="7">
    <source>
        <dbReference type="SAM" id="MobiDB-lite"/>
    </source>
</evidence>
<dbReference type="InParanoid" id="A0A1Q3C4E9"/>
<dbReference type="AlphaFoldDB" id="A0A1Q3C4E9"/>
<keyword evidence="4 6" id="KW-1133">Transmembrane helix</keyword>
<name>A0A1Q3C4E9_CEPFO</name>
<feature type="transmembrane region" description="Helical" evidence="6">
    <location>
        <begin position="161"/>
        <end position="179"/>
    </location>
</feature>
<feature type="domain" description="EamA" evidence="8">
    <location>
        <begin position="216"/>
        <end position="353"/>
    </location>
</feature>
<feature type="transmembrane region" description="Helical" evidence="6">
    <location>
        <begin position="310"/>
        <end position="330"/>
    </location>
</feature>
<protein>
    <recommendedName>
        <fullName evidence="6">WAT1-related protein</fullName>
    </recommendedName>
</protein>
<evidence type="ECO:0000256" key="4">
    <source>
        <dbReference type="ARBA" id="ARBA00022989"/>
    </source>
</evidence>
<keyword evidence="5 6" id="KW-0472">Membrane</keyword>
<accession>A0A1Q3C4E9</accession>
<evidence type="ECO:0000313" key="9">
    <source>
        <dbReference type="EMBL" id="GAV75127.1"/>
    </source>
</evidence>
<dbReference type="PANTHER" id="PTHR31218">
    <property type="entry name" value="WAT1-RELATED PROTEIN"/>
    <property type="match status" value="1"/>
</dbReference>
<dbReference type="InterPro" id="IPR030184">
    <property type="entry name" value="WAT1-related"/>
</dbReference>
<dbReference type="OrthoDB" id="1728340at2759"/>
<evidence type="ECO:0000313" key="10">
    <source>
        <dbReference type="Proteomes" id="UP000187406"/>
    </source>
</evidence>
<feature type="transmembrane region" description="Helical" evidence="6">
    <location>
        <begin position="245"/>
        <end position="267"/>
    </location>
</feature>
<organism evidence="9 10">
    <name type="scientific">Cephalotus follicularis</name>
    <name type="common">Albany pitcher plant</name>
    <dbReference type="NCBI Taxonomy" id="3775"/>
    <lineage>
        <taxon>Eukaryota</taxon>
        <taxon>Viridiplantae</taxon>
        <taxon>Streptophyta</taxon>
        <taxon>Embryophyta</taxon>
        <taxon>Tracheophyta</taxon>
        <taxon>Spermatophyta</taxon>
        <taxon>Magnoliopsida</taxon>
        <taxon>eudicotyledons</taxon>
        <taxon>Gunneridae</taxon>
        <taxon>Pentapetalae</taxon>
        <taxon>rosids</taxon>
        <taxon>fabids</taxon>
        <taxon>Oxalidales</taxon>
        <taxon>Cephalotaceae</taxon>
        <taxon>Cephalotus</taxon>
    </lineage>
</organism>
<evidence type="ECO:0000256" key="3">
    <source>
        <dbReference type="ARBA" id="ARBA00022692"/>
    </source>
</evidence>
<feature type="domain" description="EamA" evidence="8">
    <location>
        <begin position="37"/>
        <end position="176"/>
    </location>
</feature>
<feature type="compositionally biased region" description="Basic and acidic residues" evidence="7">
    <location>
        <begin position="361"/>
        <end position="371"/>
    </location>
</feature>
<feature type="transmembrane region" description="Helical" evidence="6">
    <location>
        <begin position="130"/>
        <end position="149"/>
    </location>
</feature>
<gene>
    <name evidence="9" type="ORF">CFOL_v3_18606</name>
</gene>
<feature type="transmembrane region" description="Helical" evidence="6">
    <location>
        <begin position="65"/>
        <end position="86"/>
    </location>
</feature>
<dbReference type="GO" id="GO:0016020">
    <property type="term" value="C:membrane"/>
    <property type="evidence" value="ECO:0007669"/>
    <property type="project" value="UniProtKB-SubCell"/>
</dbReference>
<feature type="transmembrane region" description="Helical" evidence="6">
    <location>
        <begin position="98"/>
        <end position="118"/>
    </location>
</feature>
<dbReference type="InterPro" id="IPR037185">
    <property type="entry name" value="EmrE-like"/>
</dbReference>
<feature type="region of interest" description="Disordered" evidence="7">
    <location>
        <begin position="361"/>
        <end position="388"/>
    </location>
</feature>
<evidence type="ECO:0000256" key="1">
    <source>
        <dbReference type="ARBA" id="ARBA00004141"/>
    </source>
</evidence>
<dbReference type="Pfam" id="PF00892">
    <property type="entry name" value="EamA"/>
    <property type="match status" value="2"/>
</dbReference>
<evidence type="ECO:0000259" key="8">
    <source>
        <dbReference type="Pfam" id="PF00892"/>
    </source>
</evidence>
<feature type="transmembrane region" description="Helical" evidence="6">
    <location>
        <begin position="279"/>
        <end position="298"/>
    </location>
</feature>
<dbReference type="SUPFAM" id="SSF103481">
    <property type="entry name" value="Multidrug resistance efflux transporter EmrE"/>
    <property type="match status" value="2"/>
</dbReference>
<evidence type="ECO:0000256" key="5">
    <source>
        <dbReference type="ARBA" id="ARBA00023136"/>
    </source>
</evidence>
<sequence>MYPYNKVRMHISPITQNNLPVVRTKNYHSHMETFASYLVMVLVQLAYGGSNILIKISLERGLNQFALIVYRHIIALLLLGPLAYLLERKQRPSLSFPIIVKIFALASLGSTLHLNLYYTGLSYSSPTVASALSNVIPGLTFLIAILLGMEKVETTSARGRAKVLGTFICIGGSLIFTFWKGGYLFEGFVKTPLINIYSGKGPVNEFRPGKENWIKGSGLILISYIAWCGWLILQAMVFKVYPARLSMNTLICFFASLQSSLLALFFARNPTLWRLDCNLQLLTIIYCGVVISALVYYLQTWCISKKGPVFVAMFCPLLLVIVGIFSAIAFAERLHLSSLVGALFTIVGLYCVLWGKRTDPKQPEDNEKLENSIDDDATTNASQVKGSERGCIITRS</sequence>
<comment type="caution">
    <text evidence="9">The sequence shown here is derived from an EMBL/GenBank/DDBJ whole genome shotgun (WGS) entry which is preliminary data.</text>
</comment>
<dbReference type="EMBL" id="BDDD01001310">
    <property type="protein sequence ID" value="GAV75127.1"/>
    <property type="molecule type" value="Genomic_DNA"/>
</dbReference>
<reference evidence="10" key="1">
    <citation type="submission" date="2016-04" db="EMBL/GenBank/DDBJ databases">
        <title>Cephalotus genome sequencing.</title>
        <authorList>
            <person name="Fukushima K."/>
            <person name="Hasebe M."/>
            <person name="Fang X."/>
        </authorList>
    </citation>
    <scope>NUCLEOTIDE SEQUENCE [LARGE SCALE GENOMIC DNA]</scope>
    <source>
        <strain evidence="10">cv. St1</strain>
    </source>
</reference>
<evidence type="ECO:0000256" key="2">
    <source>
        <dbReference type="ARBA" id="ARBA00007635"/>
    </source>
</evidence>
<comment type="similarity">
    <text evidence="2 6">Belongs to the drug/metabolite transporter (DMT) superfamily. Plant drug/metabolite exporter (P-DME) (TC 2.A.7.4) family.</text>
</comment>